<keyword evidence="5 9" id="KW-0443">Lipid metabolism</keyword>
<organism evidence="12 13">
    <name type="scientific">Anaerorhabdus furcosa</name>
    <dbReference type="NCBI Taxonomy" id="118967"/>
    <lineage>
        <taxon>Bacteria</taxon>
        <taxon>Bacillati</taxon>
        <taxon>Bacillota</taxon>
        <taxon>Erysipelotrichia</taxon>
        <taxon>Erysipelotrichales</taxon>
        <taxon>Erysipelotrichaceae</taxon>
        <taxon>Anaerorhabdus</taxon>
    </lineage>
</organism>
<dbReference type="STRING" id="118967.SAMN02745191_0638"/>
<evidence type="ECO:0000256" key="2">
    <source>
        <dbReference type="ARBA" id="ARBA00022516"/>
    </source>
</evidence>
<dbReference type="InterPro" id="IPR004655">
    <property type="entry name" value="FabH"/>
</dbReference>
<evidence type="ECO:0000256" key="6">
    <source>
        <dbReference type="ARBA" id="ARBA00023160"/>
    </source>
</evidence>
<dbReference type="Pfam" id="PF08545">
    <property type="entry name" value="ACP_syn_III"/>
    <property type="match status" value="1"/>
</dbReference>
<feature type="active site" evidence="9">
    <location>
        <position position="266"/>
    </location>
</feature>
<dbReference type="InterPro" id="IPR013751">
    <property type="entry name" value="ACP_syn_III_N"/>
</dbReference>
<keyword evidence="8 9" id="KW-0012">Acyltransferase</keyword>
<dbReference type="GO" id="GO:0004315">
    <property type="term" value="F:3-oxoacyl-[acyl-carrier-protein] synthase activity"/>
    <property type="evidence" value="ECO:0007669"/>
    <property type="project" value="InterPro"/>
</dbReference>
<keyword evidence="2 9" id="KW-0444">Lipid biosynthesis</keyword>
<comment type="similarity">
    <text evidence="1 9">Belongs to the thiolase-like superfamily. FabH family.</text>
</comment>
<evidence type="ECO:0000256" key="8">
    <source>
        <dbReference type="ARBA" id="ARBA00023315"/>
    </source>
</evidence>
<evidence type="ECO:0000256" key="3">
    <source>
        <dbReference type="ARBA" id="ARBA00022679"/>
    </source>
</evidence>
<evidence type="ECO:0000313" key="12">
    <source>
        <dbReference type="EMBL" id="SJZ44275.1"/>
    </source>
</evidence>
<keyword evidence="6 9" id="KW-0275">Fatty acid biosynthesis</keyword>
<protein>
    <recommendedName>
        <fullName evidence="9">Beta-ketoacyl-[acyl-carrier-protein] synthase III</fullName>
        <shortName evidence="9">Beta-ketoacyl-ACP synthase III</shortName>
        <shortName evidence="9">KAS III</shortName>
        <ecNumber evidence="9">2.3.1.180</ecNumber>
    </recommendedName>
    <alternativeName>
        <fullName evidence="9">3-oxoacyl-[acyl-carrier-protein] synthase 3</fullName>
    </alternativeName>
    <alternativeName>
        <fullName evidence="9">3-oxoacyl-[acyl-carrier-protein] synthase III</fullName>
    </alternativeName>
</protein>
<gene>
    <name evidence="9" type="primary">fabH</name>
    <name evidence="12" type="ORF">SAMN02745191_0638</name>
</gene>
<dbReference type="PANTHER" id="PTHR43091:SF1">
    <property type="entry name" value="BETA-KETOACYL-[ACYL-CARRIER-PROTEIN] SYNTHASE III, CHLOROPLASTIC"/>
    <property type="match status" value="1"/>
</dbReference>
<dbReference type="PANTHER" id="PTHR43091">
    <property type="entry name" value="3-OXOACYL-[ACYL-CARRIER-PROTEIN] SYNTHASE"/>
    <property type="match status" value="1"/>
</dbReference>
<dbReference type="Gene3D" id="3.40.47.10">
    <property type="match status" value="1"/>
</dbReference>
<feature type="region of interest" description="ACP-binding" evidence="9">
    <location>
        <begin position="237"/>
        <end position="241"/>
    </location>
</feature>
<feature type="domain" description="Beta-ketoacyl-[acyl-carrier-protein] synthase III C-terminal" evidence="10">
    <location>
        <begin position="220"/>
        <end position="308"/>
    </location>
</feature>
<dbReference type="NCBIfam" id="NF006829">
    <property type="entry name" value="PRK09352.1"/>
    <property type="match status" value="1"/>
</dbReference>
<dbReference type="Proteomes" id="UP000243297">
    <property type="component" value="Unassembled WGS sequence"/>
</dbReference>
<evidence type="ECO:0000256" key="4">
    <source>
        <dbReference type="ARBA" id="ARBA00022832"/>
    </source>
</evidence>
<dbReference type="NCBIfam" id="TIGR00747">
    <property type="entry name" value="fabH"/>
    <property type="match status" value="1"/>
</dbReference>
<comment type="subcellular location">
    <subcellularLocation>
        <location evidence="9">Cytoplasm</location>
    </subcellularLocation>
</comment>
<reference evidence="13" key="1">
    <citation type="submission" date="2017-02" db="EMBL/GenBank/DDBJ databases">
        <authorList>
            <person name="Varghese N."/>
            <person name="Submissions S."/>
        </authorList>
    </citation>
    <scope>NUCLEOTIDE SEQUENCE [LARGE SCALE GENOMIC DNA]</scope>
    <source>
        <strain evidence="13">ATCC 25662</strain>
    </source>
</reference>
<dbReference type="SUPFAM" id="SSF53901">
    <property type="entry name" value="Thiolase-like"/>
    <property type="match status" value="1"/>
</dbReference>
<dbReference type="EMBL" id="FUWY01000001">
    <property type="protein sequence ID" value="SJZ44275.1"/>
    <property type="molecule type" value="Genomic_DNA"/>
</dbReference>
<dbReference type="GO" id="GO:0033818">
    <property type="term" value="F:beta-ketoacyl-acyl-carrier-protein synthase III activity"/>
    <property type="evidence" value="ECO:0007669"/>
    <property type="project" value="UniProtKB-UniRule"/>
</dbReference>
<comment type="function">
    <text evidence="9">Catalyzes the condensation reaction of fatty acid synthesis by the addition to an acyl acceptor of two carbons from malonyl-ACP. Catalyzes the first condensation reaction which initiates fatty acid synthesis and may therefore play a role in governing the total rate of fatty acid production. Possesses both acetoacetyl-ACP synthase and acetyl transacylase activities. Its substrate specificity determines the biosynthesis of branched-chain and/or straight-chain of fatty acids.</text>
</comment>
<evidence type="ECO:0000259" key="11">
    <source>
        <dbReference type="Pfam" id="PF08545"/>
    </source>
</evidence>
<evidence type="ECO:0000256" key="1">
    <source>
        <dbReference type="ARBA" id="ARBA00008642"/>
    </source>
</evidence>
<dbReference type="HAMAP" id="MF_01815">
    <property type="entry name" value="FabH"/>
    <property type="match status" value="1"/>
</dbReference>
<dbReference type="Pfam" id="PF08541">
    <property type="entry name" value="ACP_syn_III_C"/>
    <property type="match status" value="1"/>
</dbReference>
<comment type="catalytic activity">
    <reaction evidence="9">
        <text>malonyl-[ACP] + acetyl-CoA + H(+) = 3-oxobutanoyl-[ACP] + CO2 + CoA</text>
        <dbReference type="Rhea" id="RHEA:12080"/>
        <dbReference type="Rhea" id="RHEA-COMP:9623"/>
        <dbReference type="Rhea" id="RHEA-COMP:9625"/>
        <dbReference type="ChEBI" id="CHEBI:15378"/>
        <dbReference type="ChEBI" id="CHEBI:16526"/>
        <dbReference type="ChEBI" id="CHEBI:57287"/>
        <dbReference type="ChEBI" id="CHEBI:57288"/>
        <dbReference type="ChEBI" id="CHEBI:78449"/>
        <dbReference type="ChEBI" id="CHEBI:78450"/>
        <dbReference type="EC" id="2.3.1.180"/>
    </reaction>
</comment>
<dbReference type="InterPro" id="IPR013747">
    <property type="entry name" value="ACP_syn_III_C"/>
</dbReference>
<dbReference type="UniPathway" id="UPA00094"/>
<keyword evidence="3 9" id="KW-0808">Transferase</keyword>
<dbReference type="GO" id="GO:0006633">
    <property type="term" value="P:fatty acid biosynthetic process"/>
    <property type="evidence" value="ECO:0007669"/>
    <property type="project" value="UniProtKB-UniRule"/>
</dbReference>
<feature type="active site" evidence="9">
    <location>
        <position position="236"/>
    </location>
</feature>
<dbReference type="OrthoDB" id="9815506at2"/>
<comment type="domain">
    <text evidence="9">The last Arg residue of the ACP-binding site is essential for the weak association between ACP/AcpP and FabH.</text>
</comment>
<dbReference type="CDD" id="cd00830">
    <property type="entry name" value="KAS_III"/>
    <property type="match status" value="1"/>
</dbReference>
<dbReference type="GO" id="GO:0005737">
    <property type="term" value="C:cytoplasm"/>
    <property type="evidence" value="ECO:0007669"/>
    <property type="project" value="UniProtKB-SubCell"/>
</dbReference>
<sequence>MSKILSVASYAPNKVLTNDDLSKMVDTNDEWIVQRTGIQRRHVVENETNLDIATEAAKKAILKSGLDKEEIDVILFATITPDLFTPSMACQLKRRLDIDRKNLLAFDINAACSGFVVALETAHHLLSSYKNILIVASDTMSRIIDWTDRGTCILFGDGAGAVVLTQSDYEPKFHSFTEHDITDSLKTNSIYDEKTRLSMKGTDVFKFAVNALTTCIKKELDDAQITIDQVDYIVAHQANVRIISLASKQLGISEDKFYKNIQEYGNTSSASVPLVLAEMVDKKLIQKDQTILFVAFGSGLTYSSCLWKLEGEIK</sequence>
<comment type="subunit">
    <text evidence="9">Homodimer.</text>
</comment>
<accession>A0A1T4KPD2</accession>
<evidence type="ECO:0000259" key="10">
    <source>
        <dbReference type="Pfam" id="PF08541"/>
    </source>
</evidence>
<proteinExistence type="inferred from homology"/>
<comment type="pathway">
    <text evidence="9">Lipid metabolism; fatty acid biosynthesis.</text>
</comment>
<feature type="domain" description="Beta-ketoacyl-[acyl-carrier-protein] synthase III N-terminal" evidence="11">
    <location>
        <begin position="106"/>
        <end position="170"/>
    </location>
</feature>
<keyword evidence="4 9" id="KW-0276">Fatty acid metabolism</keyword>
<keyword evidence="13" id="KW-1185">Reference proteome</keyword>
<feature type="active site" evidence="9">
    <location>
        <position position="112"/>
    </location>
</feature>
<evidence type="ECO:0000256" key="9">
    <source>
        <dbReference type="HAMAP-Rule" id="MF_01815"/>
    </source>
</evidence>
<dbReference type="InterPro" id="IPR016039">
    <property type="entry name" value="Thiolase-like"/>
</dbReference>
<dbReference type="RefSeq" id="WP_078711062.1">
    <property type="nucleotide sequence ID" value="NZ_FUWY01000001.1"/>
</dbReference>
<evidence type="ECO:0000313" key="13">
    <source>
        <dbReference type="Proteomes" id="UP000243297"/>
    </source>
</evidence>
<dbReference type="AlphaFoldDB" id="A0A1T4KPD2"/>
<name>A0A1T4KPD2_9FIRM</name>
<keyword evidence="9" id="KW-0963">Cytoplasm</keyword>
<evidence type="ECO:0000256" key="7">
    <source>
        <dbReference type="ARBA" id="ARBA00023268"/>
    </source>
</evidence>
<evidence type="ECO:0000256" key="5">
    <source>
        <dbReference type="ARBA" id="ARBA00023098"/>
    </source>
</evidence>
<dbReference type="EC" id="2.3.1.180" evidence="9"/>
<keyword evidence="7 9" id="KW-0511">Multifunctional enzyme</keyword>